<keyword evidence="2" id="KW-1185">Reference proteome</keyword>
<accession>A0ACC0RTK0</accession>
<gene>
    <name evidence="1" type="ORF">POPTR_016G007350v4</name>
</gene>
<sequence>MPCPCLIFSPEGFLRLCLPYKCPQVGFQGPTHSHYCTDFVHSGSCILSFKKLFSLRVIVKLKLLDTRIIGNNFSLAVLSSFAERWKWSPSSSHSNPFSH</sequence>
<evidence type="ECO:0000313" key="2">
    <source>
        <dbReference type="Proteomes" id="UP000006729"/>
    </source>
</evidence>
<proteinExistence type="predicted"/>
<name>A0ACC0RTK0_POPTR</name>
<evidence type="ECO:0000313" key="1">
    <source>
        <dbReference type="EMBL" id="KAI9379931.1"/>
    </source>
</evidence>
<dbReference type="Proteomes" id="UP000006729">
    <property type="component" value="Chromosome 16"/>
</dbReference>
<protein>
    <submittedName>
        <fullName evidence="1">Uncharacterized protein</fullName>
    </submittedName>
</protein>
<comment type="caution">
    <text evidence="1">The sequence shown here is derived from an EMBL/GenBank/DDBJ whole genome shotgun (WGS) entry which is preliminary data.</text>
</comment>
<reference evidence="1 2" key="1">
    <citation type="journal article" date="2006" name="Science">
        <title>The genome of black cottonwood, Populus trichocarpa (Torr. &amp; Gray).</title>
        <authorList>
            <person name="Tuskan G.A."/>
            <person name="Difazio S."/>
            <person name="Jansson S."/>
            <person name="Bohlmann J."/>
            <person name="Grigoriev I."/>
            <person name="Hellsten U."/>
            <person name="Putnam N."/>
            <person name="Ralph S."/>
            <person name="Rombauts S."/>
            <person name="Salamov A."/>
            <person name="Schein J."/>
            <person name="Sterck L."/>
            <person name="Aerts A."/>
            <person name="Bhalerao R.R."/>
            <person name="Bhalerao R.P."/>
            <person name="Blaudez D."/>
            <person name="Boerjan W."/>
            <person name="Brun A."/>
            <person name="Brunner A."/>
            <person name="Busov V."/>
            <person name="Campbell M."/>
            <person name="Carlson J."/>
            <person name="Chalot M."/>
            <person name="Chapman J."/>
            <person name="Chen G.L."/>
            <person name="Cooper D."/>
            <person name="Coutinho P.M."/>
            <person name="Couturier J."/>
            <person name="Covert S."/>
            <person name="Cronk Q."/>
            <person name="Cunningham R."/>
            <person name="Davis J."/>
            <person name="Degroeve S."/>
            <person name="Dejardin A."/>
            <person name="Depamphilis C."/>
            <person name="Detter J."/>
            <person name="Dirks B."/>
            <person name="Dubchak I."/>
            <person name="Duplessis S."/>
            <person name="Ehlting J."/>
            <person name="Ellis B."/>
            <person name="Gendler K."/>
            <person name="Goodstein D."/>
            <person name="Gribskov M."/>
            <person name="Grimwood J."/>
            <person name="Groover A."/>
            <person name="Gunter L."/>
            <person name="Hamberger B."/>
            <person name="Heinze B."/>
            <person name="Helariutta Y."/>
            <person name="Henrissat B."/>
            <person name="Holligan D."/>
            <person name="Holt R."/>
            <person name="Huang W."/>
            <person name="Islam-Faridi N."/>
            <person name="Jones S."/>
            <person name="Jones-Rhoades M."/>
            <person name="Jorgensen R."/>
            <person name="Joshi C."/>
            <person name="Kangasjarvi J."/>
            <person name="Karlsson J."/>
            <person name="Kelleher C."/>
            <person name="Kirkpatrick R."/>
            <person name="Kirst M."/>
            <person name="Kohler A."/>
            <person name="Kalluri U."/>
            <person name="Larimer F."/>
            <person name="Leebens-Mack J."/>
            <person name="Leple J.C."/>
            <person name="Locascio P."/>
            <person name="Lou Y."/>
            <person name="Lucas S."/>
            <person name="Martin F."/>
            <person name="Montanini B."/>
            <person name="Napoli C."/>
            <person name="Nelson D.R."/>
            <person name="Nelson C."/>
            <person name="Nieminen K."/>
            <person name="Nilsson O."/>
            <person name="Pereda V."/>
            <person name="Peter G."/>
            <person name="Philippe R."/>
            <person name="Pilate G."/>
            <person name="Poliakov A."/>
            <person name="Razumovskaya J."/>
            <person name="Richardson P."/>
            <person name="Rinaldi C."/>
            <person name="Ritland K."/>
            <person name="Rouze P."/>
            <person name="Ryaboy D."/>
            <person name="Schmutz J."/>
            <person name="Schrader J."/>
            <person name="Segerman B."/>
            <person name="Shin H."/>
            <person name="Siddiqui A."/>
            <person name="Sterky F."/>
            <person name="Terry A."/>
            <person name="Tsai C.J."/>
            <person name="Uberbacher E."/>
            <person name="Unneberg P."/>
            <person name="Vahala J."/>
            <person name="Wall K."/>
            <person name="Wessler S."/>
            <person name="Yang G."/>
            <person name="Yin T."/>
            <person name="Douglas C."/>
            <person name="Marra M."/>
            <person name="Sandberg G."/>
            <person name="Van de Peer Y."/>
            <person name="Rokhsar D."/>
        </authorList>
    </citation>
    <scope>NUCLEOTIDE SEQUENCE [LARGE SCALE GENOMIC DNA]</scope>
    <source>
        <strain evidence="2">cv. Nisqually</strain>
    </source>
</reference>
<organism evidence="1 2">
    <name type="scientific">Populus trichocarpa</name>
    <name type="common">Western balsam poplar</name>
    <name type="synonym">Populus balsamifera subsp. trichocarpa</name>
    <dbReference type="NCBI Taxonomy" id="3694"/>
    <lineage>
        <taxon>Eukaryota</taxon>
        <taxon>Viridiplantae</taxon>
        <taxon>Streptophyta</taxon>
        <taxon>Embryophyta</taxon>
        <taxon>Tracheophyta</taxon>
        <taxon>Spermatophyta</taxon>
        <taxon>Magnoliopsida</taxon>
        <taxon>eudicotyledons</taxon>
        <taxon>Gunneridae</taxon>
        <taxon>Pentapetalae</taxon>
        <taxon>rosids</taxon>
        <taxon>fabids</taxon>
        <taxon>Malpighiales</taxon>
        <taxon>Salicaceae</taxon>
        <taxon>Saliceae</taxon>
        <taxon>Populus</taxon>
    </lineage>
</organism>
<dbReference type="EMBL" id="CM009305">
    <property type="protein sequence ID" value="KAI9379931.1"/>
    <property type="molecule type" value="Genomic_DNA"/>
</dbReference>